<comment type="similarity">
    <text evidence="1 9">Belongs to the peptidase S11 family.</text>
</comment>
<dbReference type="GO" id="GO:0042834">
    <property type="term" value="F:peptidoglycan binding"/>
    <property type="evidence" value="ECO:0007669"/>
    <property type="project" value="InterPro"/>
</dbReference>
<evidence type="ECO:0000256" key="8">
    <source>
        <dbReference type="PIRSR" id="PIRSR618044-2"/>
    </source>
</evidence>
<dbReference type="GO" id="GO:0071555">
    <property type="term" value="P:cell wall organization"/>
    <property type="evidence" value="ECO:0007669"/>
    <property type="project" value="UniProtKB-KW"/>
</dbReference>
<dbReference type="InterPro" id="IPR012338">
    <property type="entry name" value="Beta-lactam/transpept-like"/>
</dbReference>
<accession>A0A178MEU8</accession>
<dbReference type="GO" id="GO:0006508">
    <property type="term" value="P:proteolysis"/>
    <property type="evidence" value="ECO:0007669"/>
    <property type="project" value="InterPro"/>
</dbReference>
<keyword evidence="5" id="KW-0573">Peptidoglycan synthesis</keyword>
<dbReference type="GO" id="GO:0008360">
    <property type="term" value="P:regulation of cell shape"/>
    <property type="evidence" value="ECO:0007669"/>
    <property type="project" value="UniProtKB-KW"/>
</dbReference>
<dbReference type="InterPro" id="IPR007730">
    <property type="entry name" value="SPOR-like_dom"/>
</dbReference>
<dbReference type="Pfam" id="PF05036">
    <property type="entry name" value="SPOR"/>
    <property type="match status" value="1"/>
</dbReference>
<feature type="active site" description="Proton acceptor" evidence="7">
    <location>
        <position position="76"/>
    </location>
</feature>
<evidence type="ECO:0000256" key="9">
    <source>
        <dbReference type="RuleBase" id="RU004016"/>
    </source>
</evidence>
<dbReference type="PANTHER" id="PTHR21581">
    <property type="entry name" value="D-ALANYL-D-ALANINE CARBOXYPEPTIDASE"/>
    <property type="match status" value="1"/>
</dbReference>
<evidence type="ECO:0000256" key="6">
    <source>
        <dbReference type="ARBA" id="ARBA00023316"/>
    </source>
</evidence>
<keyword evidence="13" id="KW-0121">Carboxypeptidase</keyword>
<keyword evidence="13" id="KW-0645">Protease</keyword>
<dbReference type="Gene3D" id="3.30.70.1070">
    <property type="entry name" value="Sporulation related repeat"/>
    <property type="match status" value="1"/>
</dbReference>
<keyword evidence="10" id="KW-1133">Transmembrane helix</keyword>
<feature type="active site" description="Acyl-ester intermediate" evidence="7">
    <location>
        <position position="73"/>
    </location>
</feature>
<feature type="binding site" evidence="8">
    <location>
        <position position="235"/>
    </location>
    <ligand>
        <name>substrate</name>
    </ligand>
</feature>
<feature type="active site" evidence="7">
    <location>
        <position position="133"/>
    </location>
</feature>
<feature type="domain" description="Peptidase S11 D-alanyl-D-alanine carboxypeptidase A N-terminal" evidence="11">
    <location>
        <begin position="40"/>
        <end position="265"/>
    </location>
</feature>
<evidence type="ECO:0000256" key="4">
    <source>
        <dbReference type="ARBA" id="ARBA00022960"/>
    </source>
</evidence>
<reference evidence="13 14" key="1">
    <citation type="submission" date="2016-04" db="EMBL/GenBank/DDBJ databases">
        <title>Draft genome sequence of freshwater magnetotactic bacteria Magnetospirillum marisnigri SP-1 and Magnetospirillum moscoviense BB-1.</title>
        <authorList>
            <person name="Koziaeva V."/>
            <person name="Dziuba M.V."/>
            <person name="Ivanov T.M."/>
            <person name="Kuznetsov B."/>
            <person name="Grouzdev D.S."/>
        </authorList>
    </citation>
    <scope>NUCLEOTIDE SEQUENCE [LARGE SCALE GENOMIC DNA]</scope>
    <source>
        <strain evidence="13 14">BB-1</strain>
    </source>
</reference>
<dbReference type="InterPro" id="IPR036680">
    <property type="entry name" value="SPOR-like_sf"/>
</dbReference>
<dbReference type="GO" id="GO:0009252">
    <property type="term" value="P:peptidoglycan biosynthetic process"/>
    <property type="evidence" value="ECO:0007669"/>
    <property type="project" value="UniProtKB-KW"/>
</dbReference>
<dbReference type="PANTHER" id="PTHR21581:SF6">
    <property type="entry name" value="TRAFFICKING PROTEIN PARTICLE COMPLEX SUBUNIT 12"/>
    <property type="match status" value="1"/>
</dbReference>
<dbReference type="PRINTS" id="PR00725">
    <property type="entry name" value="DADACBPTASE1"/>
</dbReference>
<dbReference type="STRING" id="1437059.A6A05_15930"/>
<evidence type="ECO:0000256" key="7">
    <source>
        <dbReference type="PIRSR" id="PIRSR618044-1"/>
    </source>
</evidence>
<keyword evidence="6" id="KW-0961">Cell wall biogenesis/degradation</keyword>
<dbReference type="Gene3D" id="3.40.710.10">
    <property type="entry name" value="DD-peptidase/beta-lactamase superfamily"/>
    <property type="match status" value="1"/>
</dbReference>
<evidence type="ECO:0000256" key="5">
    <source>
        <dbReference type="ARBA" id="ARBA00022984"/>
    </source>
</evidence>
<evidence type="ECO:0000256" key="1">
    <source>
        <dbReference type="ARBA" id="ARBA00007164"/>
    </source>
</evidence>
<evidence type="ECO:0000259" key="11">
    <source>
        <dbReference type="Pfam" id="PF00768"/>
    </source>
</evidence>
<feature type="transmembrane region" description="Helical" evidence="10">
    <location>
        <begin position="12"/>
        <end position="35"/>
    </location>
</feature>
<evidence type="ECO:0000256" key="2">
    <source>
        <dbReference type="ARBA" id="ARBA00022729"/>
    </source>
</evidence>
<keyword evidence="14" id="KW-1185">Reference proteome</keyword>
<keyword evidence="3" id="KW-0378">Hydrolase</keyword>
<evidence type="ECO:0000259" key="12">
    <source>
        <dbReference type="Pfam" id="PF05036"/>
    </source>
</evidence>
<name>A0A178MEU8_9PROT</name>
<feature type="domain" description="SPOR" evidence="12">
    <location>
        <begin position="341"/>
        <end position="419"/>
    </location>
</feature>
<keyword evidence="2" id="KW-0732">Signal</keyword>
<protein>
    <submittedName>
        <fullName evidence="13">D-alanyl-D-alanine carboxypeptidase</fullName>
    </submittedName>
</protein>
<dbReference type="InterPro" id="IPR001967">
    <property type="entry name" value="Peptidase_S11_N"/>
</dbReference>
<dbReference type="Proteomes" id="UP000078543">
    <property type="component" value="Unassembled WGS sequence"/>
</dbReference>
<proteinExistence type="inferred from homology"/>
<sequence>MGSDDQGRSATVAATRIISTAIGSFVLFAATMLALQPAAAQPRESRYAAIVIDADDGDVLYAVNPDRRSYPASLTKVMTLYLMFDALDSGRMSLATTMPVSAHAAAQAPSKLGLRPGDRISVEDAVLALVTKSANDVAVVIAEALGGSEDSFAAMMTRKARQLGMNATTYQNASGLPDLDQISTPRDQALLGRAIARNHARHYHYFSTRQFKWRGQPISTHNRLMLRYQGADGIKTGYINASGFNLLASAKRDGRRIVGVVFGGDTAAGRDRNMAQILDKGFARVKAGNHGIRSAQAEDEDRADLDRLIAATQTGKASGSKTLSMAGARHGEDLGSGDVDSDSWAIQVGAFGSHKPAHQAASAAASKLGGLVSRATIDIDKVKAGKAHTFRARLTGFTEDQARAACKRLAKAKKDCKLVQPSS</sequence>
<dbReference type="GO" id="GO:0009002">
    <property type="term" value="F:serine-type D-Ala-D-Ala carboxypeptidase activity"/>
    <property type="evidence" value="ECO:0007669"/>
    <property type="project" value="InterPro"/>
</dbReference>
<comment type="caution">
    <text evidence="13">The sequence shown here is derived from an EMBL/GenBank/DDBJ whole genome shotgun (WGS) entry which is preliminary data.</text>
</comment>
<evidence type="ECO:0000313" key="13">
    <source>
        <dbReference type="EMBL" id="OAN47046.1"/>
    </source>
</evidence>
<dbReference type="AlphaFoldDB" id="A0A178MEU8"/>
<keyword evidence="10" id="KW-0472">Membrane</keyword>
<keyword evidence="10" id="KW-0812">Transmembrane</keyword>
<gene>
    <name evidence="13" type="ORF">A6A05_15930</name>
</gene>
<evidence type="ECO:0000256" key="3">
    <source>
        <dbReference type="ARBA" id="ARBA00022801"/>
    </source>
</evidence>
<dbReference type="Pfam" id="PF00768">
    <property type="entry name" value="Peptidase_S11"/>
    <property type="match status" value="1"/>
</dbReference>
<dbReference type="InterPro" id="IPR018044">
    <property type="entry name" value="Peptidase_S11"/>
</dbReference>
<keyword evidence="4" id="KW-0133">Cell shape</keyword>
<organism evidence="13 14">
    <name type="scientific">Magnetospirillum moscoviense</name>
    <dbReference type="NCBI Taxonomy" id="1437059"/>
    <lineage>
        <taxon>Bacteria</taxon>
        <taxon>Pseudomonadati</taxon>
        <taxon>Pseudomonadota</taxon>
        <taxon>Alphaproteobacteria</taxon>
        <taxon>Rhodospirillales</taxon>
        <taxon>Rhodospirillaceae</taxon>
        <taxon>Magnetospirillum</taxon>
    </lineage>
</organism>
<evidence type="ECO:0000256" key="10">
    <source>
        <dbReference type="SAM" id="Phobius"/>
    </source>
</evidence>
<evidence type="ECO:0000313" key="14">
    <source>
        <dbReference type="Proteomes" id="UP000078543"/>
    </source>
</evidence>
<dbReference type="EMBL" id="LWQU01000170">
    <property type="protein sequence ID" value="OAN47046.1"/>
    <property type="molecule type" value="Genomic_DNA"/>
</dbReference>
<dbReference type="SUPFAM" id="SSF56601">
    <property type="entry name" value="beta-lactamase/transpeptidase-like"/>
    <property type="match status" value="1"/>
</dbReference>